<sequence length="239" mass="27557">MIILFLVFSIEARIDSLENAFALNRQLETLLQLNECYVARSEYHKSIELLKSNQQHYPKDEDKSRVMYEIGDVFLFAGEIAKAHDTYLRLIGRYPRMDIANDAALRMYLVEAAKDDTVQLKRLINVVRLYETAQYLDAVDSARVLLKSLVGAYAYYYMALAYDAQGELPLSLSTIVELNEKYPKHSIQEAALLRADIHMRLGEPKKAREILEDLIVREPNTVYAFKARQKLELMGATER</sequence>
<protein>
    <recommendedName>
        <fullName evidence="3">Outer membrane lipoprotein BamD-like domain-containing protein</fullName>
    </recommendedName>
</protein>
<dbReference type="EMBL" id="LJUJ01000018">
    <property type="protein sequence ID" value="KPK63142.1"/>
    <property type="molecule type" value="Genomic_DNA"/>
</dbReference>
<dbReference type="SUPFAM" id="SSF48452">
    <property type="entry name" value="TPR-like"/>
    <property type="match status" value="1"/>
</dbReference>
<evidence type="ECO:0008006" key="3">
    <source>
        <dbReference type="Google" id="ProtNLM"/>
    </source>
</evidence>
<evidence type="ECO:0000313" key="2">
    <source>
        <dbReference type="Proteomes" id="UP000051373"/>
    </source>
</evidence>
<dbReference type="InterPro" id="IPR019734">
    <property type="entry name" value="TPR_rpt"/>
</dbReference>
<gene>
    <name evidence="1" type="ORF">AMJ83_08245</name>
</gene>
<dbReference type="InterPro" id="IPR011990">
    <property type="entry name" value="TPR-like_helical_dom_sf"/>
</dbReference>
<dbReference type="Pfam" id="PF13174">
    <property type="entry name" value="TPR_6"/>
    <property type="match status" value="3"/>
</dbReference>
<accession>A0A0S8FQZ3</accession>
<dbReference type="Gene3D" id="1.25.40.10">
    <property type="entry name" value="Tetratricopeptide repeat domain"/>
    <property type="match status" value="2"/>
</dbReference>
<dbReference type="STRING" id="1703779.AMJ83_08245"/>
<evidence type="ECO:0000313" key="1">
    <source>
        <dbReference type="EMBL" id="KPK63142.1"/>
    </source>
</evidence>
<reference evidence="1 2" key="1">
    <citation type="journal article" date="2015" name="Microbiome">
        <title>Genomic resolution of linkages in carbon, nitrogen, and sulfur cycling among widespread estuary sediment bacteria.</title>
        <authorList>
            <person name="Baker B.J."/>
            <person name="Lazar C.S."/>
            <person name="Teske A.P."/>
            <person name="Dick G.J."/>
        </authorList>
    </citation>
    <scope>NUCLEOTIDE SEQUENCE [LARGE SCALE GENOMIC DNA]</scope>
    <source>
        <strain evidence="1">SM23_42</strain>
    </source>
</reference>
<name>A0A0S8FQZ3_UNCW3</name>
<organism evidence="1 2">
    <name type="scientific">candidate division WOR_3 bacterium SM23_42</name>
    <dbReference type="NCBI Taxonomy" id="1703779"/>
    <lineage>
        <taxon>Bacteria</taxon>
        <taxon>Bacteria division WOR-3</taxon>
    </lineage>
</organism>
<dbReference type="AlphaFoldDB" id="A0A0S8FQZ3"/>
<comment type="caution">
    <text evidence="1">The sequence shown here is derived from an EMBL/GenBank/DDBJ whole genome shotgun (WGS) entry which is preliminary data.</text>
</comment>
<proteinExistence type="predicted"/>
<dbReference type="Proteomes" id="UP000051373">
    <property type="component" value="Unassembled WGS sequence"/>
</dbReference>